<organism evidence="1 2">
    <name type="scientific">Vitrella brassicaformis (strain CCMP3155)</name>
    <dbReference type="NCBI Taxonomy" id="1169540"/>
    <lineage>
        <taxon>Eukaryota</taxon>
        <taxon>Sar</taxon>
        <taxon>Alveolata</taxon>
        <taxon>Colpodellida</taxon>
        <taxon>Vitrellaceae</taxon>
        <taxon>Vitrella</taxon>
    </lineage>
</organism>
<dbReference type="VEuPathDB" id="CryptoDB:Vbra_11484"/>
<keyword evidence="2" id="KW-1185">Reference proteome</keyword>
<dbReference type="PhylomeDB" id="A0A0G4EEL9"/>
<dbReference type="AlphaFoldDB" id="A0A0G4EEL9"/>
<dbReference type="InParanoid" id="A0A0G4EEL9"/>
<evidence type="ECO:0000313" key="1">
    <source>
        <dbReference type="EMBL" id="CEL94121.1"/>
    </source>
</evidence>
<accession>A0A0G4EEL9</accession>
<dbReference type="Proteomes" id="UP000041254">
    <property type="component" value="Unassembled WGS sequence"/>
</dbReference>
<dbReference type="EMBL" id="CDMY01000206">
    <property type="protein sequence ID" value="CEL94121.1"/>
    <property type="molecule type" value="Genomic_DNA"/>
</dbReference>
<evidence type="ECO:0000313" key="2">
    <source>
        <dbReference type="Proteomes" id="UP000041254"/>
    </source>
</evidence>
<proteinExistence type="predicted"/>
<name>A0A0G4EEL9_VITBC</name>
<protein>
    <submittedName>
        <fullName evidence="1">Uncharacterized protein</fullName>
    </submittedName>
</protein>
<reference evidence="1 2" key="1">
    <citation type="submission" date="2014-11" db="EMBL/GenBank/DDBJ databases">
        <authorList>
            <person name="Zhu J."/>
            <person name="Qi W."/>
            <person name="Song R."/>
        </authorList>
    </citation>
    <scope>NUCLEOTIDE SEQUENCE [LARGE SCALE GENOMIC DNA]</scope>
</reference>
<gene>
    <name evidence="1" type="ORF">Vbra_11484</name>
</gene>
<sequence>MERPEKRARIEDISTAAAPAAAAAAAAGVAEEETEANGMDHDLVRRIKEVHRRAESVFAEKRSLEGTLGTEICPGVTRVCTRLLAKIGRTDKTPGEQNDLISLVHQQLDIITKAIKPDGQSASLSSSPLCNLSEDVLFTYLGPHLGTQATIGTLALTHPALHAPTTSPSMHKTVHVESDKPIPMTERQLTVWLGRFAETKRAVLLCPMRMGVVRLMEGLCKTLEHLRVQPRGLDFWEAEGIERIPYPRGPESPQVVFPRLAVAEVGSPWTGAAGMRNWKLTALREITVSGRASRASETAAVWLESSPHVWSLEVGDWELRDVADMLHRCNTIKRLTGVRITGRLKQSFRVSLPPVGEPDSRAFLKHTQLEELEATIDYGHNSPYGDRPSFCGEKSIQELDYLRKHNLAPNAVERYHTQRNGINTDTFRLGVLRQMHSEELADCAGTLRMLAALAAHVEVPDEWAWPQALVSSGAFSTLSTTLAALDFPLAERVSVVRARVGVGAGQQGSLPDVLLSSIGRLFPSVTVVEVCWPAVVGQAVMQAVMAQLSDRLEVVRFRCPNLSDALPPYFRGVTTSIAAFSIEGALSGEGVYAVDQQWSLRVEERGQAGNSEAPVLDRVRQMTIRVDVPDIEDDDPDWCVSNFGIFADDEGWFDACRAISRHCLAAVHDMPALDHIMYECTKEVGPGNDSEYGSRVQILHAKHVAAERGRKAGAFHGHLSVCGFEAVELPSSQPGLYCRIAVRRCHGVRQKKITDYFGRQG</sequence>